<evidence type="ECO:0000256" key="1">
    <source>
        <dbReference type="ARBA" id="ARBA00023236"/>
    </source>
</evidence>
<accession>A0ABP4ZE70</accession>
<organism evidence="3 4">
    <name type="scientific">Myceligenerans crystallogenes</name>
    <dbReference type="NCBI Taxonomy" id="316335"/>
    <lineage>
        <taxon>Bacteria</taxon>
        <taxon>Bacillati</taxon>
        <taxon>Actinomycetota</taxon>
        <taxon>Actinomycetes</taxon>
        <taxon>Micrococcales</taxon>
        <taxon>Promicromonosporaceae</taxon>
        <taxon>Myceligenerans</taxon>
    </lineage>
</organism>
<keyword evidence="1" id="KW-0742">SOS response</keyword>
<dbReference type="Gene3D" id="3.40.50.300">
    <property type="entry name" value="P-loop containing nucleotide triphosphate hydrolases"/>
    <property type="match status" value="2"/>
</dbReference>
<keyword evidence="4" id="KW-1185">Reference proteome</keyword>
<dbReference type="SUPFAM" id="SSF52540">
    <property type="entry name" value="P-loop containing nucleoside triphosphate hydrolases"/>
    <property type="match status" value="1"/>
</dbReference>
<protein>
    <submittedName>
        <fullName evidence="3">ATP-binding protein</fullName>
    </submittedName>
</protein>
<reference evidence="4" key="1">
    <citation type="journal article" date="2019" name="Int. J. Syst. Evol. Microbiol.">
        <title>The Global Catalogue of Microorganisms (GCM) 10K type strain sequencing project: providing services to taxonomists for standard genome sequencing and annotation.</title>
        <authorList>
            <consortium name="The Broad Institute Genomics Platform"/>
            <consortium name="The Broad Institute Genome Sequencing Center for Infectious Disease"/>
            <person name="Wu L."/>
            <person name="Ma J."/>
        </authorList>
    </citation>
    <scope>NUCLEOTIDE SEQUENCE [LARGE SCALE GENOMIC DNA]</scope>
    <source>
        <strain evidence="4">JCM 14326</strain>
    </source>
</reference>
<feature type="domain" description="ATPase AAA-type core" evidence="2">
    <location>
        <begin position="28"/>
        <end position="101"/>
    </location>
</feature>
<dbReference type="GO" id="GO:0005524">
    <property type="term" value="F:ATP binding"/>
    <property type="evidence" value="ECO:0007669"/>
    <property type="project" value="UniProtKB-KW"/>
</dbReference>
<dbReference type="PANTHER" id="PTHR32182">
    <property type="entry name" value="DNA REPLICATION AND REPAIR PROTEIN RECF"/>
    <property type="match status" value="1"/>
</dbReference>
<dbReference type="Pfam" id="PF13304">
    <property type="entry name" value="AAA_21"/>
    <property type="match status" value="2"/>
</dbReference>
<sequence>MSYAHLTELRLTAFKSFRDQVLPIDPTTILIGRNGSGKSNVLDALDVMARLVRGGTLAEALRPIRGGASGCAPHGSDSFQLGCTVDSSEGQFRYDVGIRIRPRVEIISERIAVTSGGDEWRNVIDIHAADGIEILSIKDEPEQHVPAGRLSTGPIVNVRARSQFPSGKMGGDAAQVVIAEALRSVFHLEPTPYSMREYVAADSFALERGAANISATLARFENSGDGRRLERLRSLVDVVSDLEIQKLALIRTSVNDVMLSVSEQVGPRVEDSTARELSDGILRLAAVGSALVAQRDELDLLEPLVDKPTTTLVMEEIDNGLHPAQAERVLDLVRRTTAELGNRIVLTTHNPAFLDAATGEINSSVIVCYRDRETGRSMLSRVTDLPTYARDMTVGGIGEAVTRGKLSGDPEPPQDYTEFFDFMRSAE</sequence>
<evidence type="ECO:0000313" key="3">
    <source>
        <dbReference type="EMBL" id="GAA1853316.1"/>
    </source>
</evidence>
<dbReference type="InterPro" id="IPR027417">
    <property type="entry name" value="P-loop_NTPase"/>
</dbReference>
<dbReference type="EMBL" id="BAAANL010000001">
    <property type="protein sequence ID" value="GAA1853316.1"/>
    <property type="molecule type" value="Genomic_DNA"/>
</dbReference>
<keyword evidence="3" id="KW-0067">ATP-binding</keyword>
<dbReference type="Proteomes" id="UP001501094">
    <property type="component" value="Unassembled WGS sequence"/>
</dbReference>
<comment type="caution">
    <text evidence="3">The sequence shown here is derived from an EMBL/GenBank/DDBJ whole genome shotgun (WGS) entry which is preliminary data.</text>
</comment>
<evidence type="ECO:0000259" key="2">
    <source>
        <dbReference type="Pfam" id="PF13304"/>
    </source>
</evidence>
<keyword evidence="3" id="KW-0547">Nucleotide-binding</keyword>
<gene>
    <name evidence="3" type="ORF">GCM10009751_07450</name>
</gene>
<dbReference type="PANTHER" id="PTHR32182:SF22">
    <property type="entry name" value="ATP-DEPENDENT ENDONUCLEASE, OLD FAMILY-RELATED"/>
    <property type="match status" value="1"/>
</dbReference>
<name>A0ABP4ZE70_9MICO</name>
<keyword evidence="1" id="KW-0227">DNA damage</keyword>
<proteinExistence type="predicted"/>
<feature type="domain" description="ATPase AAA-type core" evidence="2">
    <location>
        <begin position="273"/>
        <end position="355"/>
    </location>
</feature>
<dbReference type="InterPro" id="IPR003959">
    <property type="entry name" value="ATPase_AAA_core"/>
</dbReference>
<dbReference type="RefSeq" id="WP_344099623.1">
    <property type="nucleotide sequence ID" value="NZ_BAAANL010000001.1"/>
</dbReference>
<evidence type="ECO:0000313" key="4">
    <source>
        <dbReference type="Proteomes" id="UP001501094"/>
    </source>
</evidence>